<evidence type="ECO:0000313" key="4">
    <source>
        <dbReference type="EMBL" id="SKC58035.1"/>
    </source>
</evidence>
<feature type="compositionally biased region" description="Low complexity" evidence="1">
    <location>
        <begin position="41"/>
        <end position="55"/>
    </location>
</feature>
<feature type="domain" description="EF-hand" evidence="3">
    <location>
        <begin position="81"/>
        <end position="99"/>
    </location>
</feature>
<feature type="chain" id="PRO_5010519744" evidence="2">
    <location>
        <begin position="29"/>
        <end position="108"/>
    </location>
</feature>
<feature type="region of interest" description="Disordered" evidence="1">
    <location>
        <begin position="29"/>
        <end position="108"/>
    </location>
</feature>
<feature type="domain" description="EF-hand" evidence="3">
    <location>
        <begin position="55"/>
        <end position="71"/>
    </location>
</feature>
<dbReference type="Gene3D" id="1.10.238.10">
    <property type="entry name" value="EF-hand"/>
    <property type="match status" value="1"/>
</dbReference>
<evidence type="ECO:0000259" key="3">
    <source>
        <dbReference type="Pfam" id="PF13202"/>
    </source>
</evidence>
<dbReference type="InterPro" id="IPR011992">
    <property type="entry name" value="EF-hand-dom_pair"/>
</dbReference>
<protein>
    <submittedName>
        <fullName evidence="4">EF hand</fullName>
    </submittedName>
</protein>
<feature type="signal peptide" evidence="2">
    <location>
        <begin position="1"/>
        <end position="28"/>
    </location>
</feature>
<sequence>MKTIARPILAVASALLFAGLAVPAALLAQEQETPPPKTHSDAPPAADPANPSPRAFQELDTDGDGGISKDEAAADPALTQAFGTLDQDADGKLTSSEYQAYKPAAPGG</sequence>
<dbReference type="Pfam" id="PF13202">
    <property type="entry name" value="EF-hand_5"/>
    <property type="match status" value="2"/>
</dbReference>
<keyword evidence="5" id="KW-1185">Reference proteome</keyword>
<keyword evidence="2" id="KW-0732">Signal</keyword>
<dbReference type="STRING" id="428993.SAMN06296058_1315"/>
<reference evidence="4 5" key="1">
    <citation type="submission" date="2017-02" db="EMBL/GenBank/DDBJ databases">
        <authorList>
            <person name="Peterson S.W."/>
        </authorList>
    </citation>
    <scope>NUCLEOTIDE SEQUENCE [LARGE SCALE GENOMIC DNA]</scope>
    <source>
        <strain evidence="4 5">P15</strain>
    </source>
</reference>
<dbReference type="AlphaFoldDB" id="A0A1T5K3D6"/>
<dbReference type="InterPro" id="IPR002048">
    <property type="entry name" value="EF_hand_dom"/>
</dbReference>
<evidence type="ECO:0000313" key="5">
    <source>
        <dbReference type="Proteomes" id="UP000190341"/>
    </source>
</evidence>
<evidence type="ECO:0000256" key="1">
    <source>
        <dbReference type="SAM" id="MobiDB-lite"/>
    </source>
</evidence>
<name>A0A1T5K3D6_9GAMM</name>
<dbReference type="Proteomes" id="UP000190341">
    <property type="component" value="Unassembled WGS sequence"/>
</dbReference>
<dbReference type="InterPro" id="IPR018247">
    <property type="entry name" value="EF_Hand_1_Ca_BS"/>
</dbReference>
<dbReference type="EMBL" id="FUZV01000001">
    <property type="protein sequence ID" value="SKC58035.1"/>
    <property type="molecule type" value="Genomic_DNA"/>
</dbReference>
<accession>A0A1T5K3D6</accession>
<proteinExistence type="predicted"/>
<evidence type="ECO:0000256" key="2">
    <source>
        <dbReference type="SAM" id="SignalP"/>
    </source>
</evidence>
<gene>
    <name evidence="4" type="ORF">SAMN06296058_1315</name>
</gene>
<dbReference type="GO" id="GO:0005509">
    <property type="term" value="F:calcium ion binding"/>
    <property type="evidence" value="ECO:0007669"/>
    <property type="project" value="InterPro"/>
</dbReference>
<organism evidence="4 5">
    <name type="scientific">Pseudoxanthomonas indica</name>
    <dbReference type="NCBI Taxonomy" id="428993"/>
    <lineage>
        <taxon>Bacteria</taxon>
        <taxon>Pseudomonadati</taxon>
        <taxon>Pseudomonadota</taxon>
        <taxon>Gammaproteobacteria</taxon>
        <taxon>Lysobacterales</taxon>
        <taxon>Lysobacteraceae</taxon>
        <taxon>Pseudoxanthomonas</taxon>
    </lineage>
</organism>
<dbReference type="PROSITE" id="PS00018">
    <property type="entry name" value="EF_HAND_1"/>
    <property type="match status" value="1"/>
</dbReference>
<dbReference type="SUPFAM" id="SSF47473">
    <property type="entry name" value="EF-hand"/>
    <property type="match status" value="1"/>
</dbReference>
<dbReference type="RefSeq" id="WP_176140789.1">
    <property type="nucleotide sequence ID" value="NZ_BMCL01000002.1"/>
</dbReference>